<evidence type="ECO:0000313" key="2">
    <source>
        <dbReference type="EMBL" id="CCC48628.1"/>
    </source>
</evidence>
<dbReference type="VEuPathDB" id="TriTrypDB:TvY486_0604190"/>
<feature type="compositionally biased region" description="Polar residues" evidence="1">
    <location>
        <begin position="117"/>
        <end position="128"/>
    </location>
</feature>
<dbReference type="EMBL" id="HE573022">
    <property type="protein sequence ID" value="CCC48628.1"/>
    <property type="molecule type" value="Genomic_DNA"/>
</dbReference>
<reference evidence="2" key="1">
    <citation type="journal article" date="2012" name="Proc. Natl. Acad. Sci. U.S.A.">
        <title>Antigenic diversity is generated by distinct evolutionary mechanisms in African trypanosome species.</title>
        <authorList>
            <person name="Jackson A.P."/>
            <person name="Berry A."/>
            <person name="Aslett M."/>
            <person name="Allison H.C."/>
            <person name="Burton P."/>
            <person name="Vavrova-Anderson J."/>
            <person name="Brown R."/>
            <person name="Browne H."/>
            <person name="Corton N."/>
            <person name="Hauser H."/>
            <person name="Gamble J."/>
            <person name="Gilderthorp R."/>
            <person name="Marcello L."/>
            <person name="McQuillan J."/>
            <person name="Otto T.D."/>
            <person name="Quail M.A."/>
            <person name="Sanders M.J."/>
            <person name="van Tonder A."/>
            <person name="Ginger M.L."/>
            <person name="Field M.C."/>
            <person name="Barry J.D."/>
            <person name="Hertz-Fowler C."/>
            <person name="Berriman M."/>
        </authorList>
    </citation>
    <scope>NUCLEOTIDE SEQUENCE</scope>
    <source>
        <strain evidence="2">Y486</strain>
    </source>
</reference>
<evidence type="ECO:0000256" key="1">
    <source>
        <dbReference type="SAM" id="MobiDB-lite"/>
    </source>
</evidence>
<name>G0TXD8_TRYVY</name>
<organism evidence="2">
    <name type="scientific">Trypanosoma vivax (strain Y486)</name>
    <dbReference type="NCBI Taxonomy" id="1055687"/>
    <lineage>
        <taxon>Eukaryota</taxon>
        <taxon>Discoba</taxon>
        <taxon>Euglenozoa</taxon>
        <taxon>Kinetoplastea</taxon>
        <taxon>Metakinetoplastina</taxon>
        <taxon>Trypanosomatida</taxon>
        <taxon>Trypanosomatidae</taxon>
        <taxon>Trypanosoma</taxon>
        <taxon>Duttonella</taxon>
    </lineage>
</organism>
<feature type="region of interest" description="Disordered" evidence="1">
    <location>
        <begin position="95"/>
        <end position="134"/>
    </location>
</feature>
<dbReference type="AlphaFoldDB" id="G0TXD8"/>
<dbReference type="OMA" id="DLIFMQN"/>
<proteinExistence type="predicted"/>
<sequence length="250" mass="27766">MSDTWSPQLVEELLFRQYMKGEDVSKALPPPPPLTADQYMTEYEQSTKVLFSYLRNGPTVTLAAQNPNNSRLYTAAAPTLKGHTGTTRVANQAQSISSVCGSESKPHVPRSPKEAENTPSATQDTTAQGCMAPPEKLVPKRLEWPQDVPTDDMIKSTSLQKRSYIVAKRVAAQETIDPDLIFKQNTEELPLKEIFKKYSDSIKSLGALRGGSGDWRDDSFTEEEEGLYKRELGFVHVGPSQCIYMQGHLA</sequence>
<gene>
    <name evidence="2" type="ORF">TVY486_0604190</name>
</gene>
<accession>G0TXD8</accession>
<evidence type="ECO:0008006" key="3">
    <source>
        <dbReference type="Google" id="ProtNLM"/>
    </source>
</evidence>
<protein>
    <recommendedName>
        <fullName evidence="3">Chromosomal passenger protein</fullName>
    </recommendedName>
</protein>